<dbReference type="InterPro" id="IPR037673">
    <property type="entry name" value="MSC/AndL"/>
</dbReference>
<dbReference type="PRINTS" id="PR01264">
    <property type="entry name" value="MECHCHANNEL"/>
</dbReference>
<dbReference type="NCBIfam" id="NF001842">
    <property type="entry name" value="PRK00567.1-3"/>
    <property type="match status" value="1"/>
</dbReference>
<comment type="subcellular location">
    <subcellularLocation>
        <location evidence="1 10">Cell membrane</location>
        <topology evidence="1 10">Multi-pass membrane protein</topology>
    </subcellularLocation>
</comment>
<evidence type="ECO:0000256" key="1">
    <source>
        <dbReference type="ARBA" id="ARBA00004651"/>
    </source>
</evidence>
<dbReference type="EMBL" id="ACZI02000003">
    <property type="protein sequence ID" value="EFV14191.2"/>
    <property type="molecule type" value="Genomic_DNA"/>
</dbReference>
<dbReference type="HAMAP" id="MF_00115">
    <property type="entry name" value="MscL"/>
    <property type="match status" value="1"/>
</dbReference>
<feature type="transmembrane region" description="Helical" evidence="10">
    <location>
        <begin position="70"/>
        <end position="95"/>
    </location>
</feature>
<keyword evidence="4 10" id="KW-1003">Cell membrane</keyword>
<comment type="caution">
    <text evidence="11">The sequence shown here is derived from an EMBL/GenBank/DDBJ whole genome shotgun (WGS) entry which is preliminary data.</text>
</comment>
<evidence type="ECO:0000256" key="5">
    <source>
        <dbReference type="ARBA" id="ARBA00022692"/>
    </source>
</evidence>
<gene>
    <name evidence="10" type="primary">mscL</name>
    <name evidence="11" type="ORF">HMPREF9336_00965</name>
</gene>
<evidence type="ECO:0000256" key="2">
    <source>
        <dbReference type="ARBA" id="ARBA00007254"/>
    </source>
</evidence>
<keyword evidence="3 10" id="KW-0813">Transport</keyword>
<dbReference type="Gene3D" id="1.10.1200.120">
    <property type="entry name" value="Large-conductance mechanosensitive channel, MscL, domain 1"/>
    <property type="match status" value="1"/>
</dbReference>
<protein>
    <recommendedName>
        <fullName evidence="10">Large-conductance mechanosensitive channel</fullName>
    </recommendedName>
</protein>
<dbReference type="PANTHER" id="PTHR30266">
    <property type="entry name" value="MECHANOSENSITIVE CHANNEL MSCL"/>
    <property type="match status" value="1"/>
</dbReference>
<name>E5XN95_SEGRC</name>
<organism evidence="11 12">
    <name type="scientific">Segniliparus rugosus (strain ATCC BAA-974 / DSM 45345 / CCUG 50838 / CIP 108380 / JCM 13579 / CDC 945)</name>
    <dbReference type="NCBI Taxonomy" id="679197"/>
    <lineage>
        <taxon>Bacteria</taxon>
        <taxon>Bacillati</taxon>
        <taxon>Actinomycetota</taxon>
        <taxon>Actinomycetes</taxon>
        <taxon>Mycobacteriales</taxon>
        <taxon>Segniliparaceae</taxon>
        <taxon>Segniliparus</taxon>
    </lineage>
</organism>
<comment type="similarity">
    <text evidence="2 10">Belongs to the MscL family.</text>
</comment>
<evidence type="ECO:0000313" key="12">
    <source>
        <dbReference type="Proteomes" id="UP000004816"/>
    </source>
</evidence>
<evidence type="ECO:0000256" key="9">
    <source>
        <dbReference type="ARBA" id="ARBA00023303"/>
    </source>
</evidence>
<dbReference type="SUPFAM" id="SSF81330">
    <property type="entry name" value="Gated mechanosensitive channel"/>
    <property type="match status" value="1"/>
</dbReference>
<keyword evidence="5 10" id="KW-0812">Transmembrane</keyword>
<evidence type="ECO:0000256" key="10">
    <source>
        <dbReference type="HAMAP-Rule" id="MF_00115"/>
    </source>
</evidence>
<evidence type="ECO:0000256" key="8">
    <source>
        <dbReference type="ARBA" id="ARBA00023136"/>
    </source>
</evidence>
<evidence type="ECO:0000256" key="7">
    <source>
        <dbReference type="ARBA" id="ARBA00023065"/>
    </source>
</evidence>
<evidence type="ECO:0000256" key="4">
    <source>
        <dbReference type="ARBA" id="ARBA00022475"/>
    </source>
</evidence>
<dbReference type="NCBIfam" id="TIGR00220">
    <property type="entry name" value="mscL"/>
    <property type="match status" value="1"/>
</dbReference>
<dbReference type="PROSITE" id="PS01327">
    <property type="entry name" value="MSCL"/>
    <property type="match status" value="1"/>
</dbReference>
<proteinExistence type="inferred from homology"/>
<dbReference type="GO" id="GO:0005886">
    <property type="term" value="C:plasma membrane"/>
    <property type="evidence" value="ECO:0007669"/>
    <property type="project" value="UniProtKB-SubCell"/>
</dbReference>
<dbReference type="Pfam" id="PF01741">
    <property type="entry name" value="MscL"/>
    <property type="match status" value="1"/>
</dbReference>
<dbReference type="InterPro" id="IPR036019">
    <property type="entry name" value="MscL_channel"/>
</dbReference>
<sequence length="152" mass="15988">MLGGFKKFLLRGNVVDLAVAVVVGAAFTAIVTAFTNKIIQPLIAVLGGDHATAGLGFKILKDNPATFLDFGAVISAAINFILVAAIIYFFIVLPLNTLTDLRKTKEIPESEAPPSEIELLEQIRDLLAAQTKAASAQGGLHAAAPEKSDPSF</sequence>
<dbReference type="eggNOG" id="COG1970">
    <property type="taxonomic scope" value="Bacteria"/>
</dbReference>
<keyword evidence="6 10" id="KW-1133">Transmembrane helix</keyword>
<dbReference type="InterPro" id="IPR001185">
    <property type="entry name" value="MS_channel"/>
</dbReference>
<keyword evidence="9 10" id="KW-0407">Ion channel</keyword>
<dbReference type="PANTHER" id="PTHR30266:SF2">
    <property type="entry name" value="LARGE-CONDUCTANCE MECHANOSENSITIVE CHANNEL"/>
    <property type="match status" value="1"/>
</dbReference>
<reference evidence="11 12" key="1">
    <citation type="journal article" date="2011" name="Stand. Genomic Sci.">
        <title>High quality draft genome sequence of Segniliparus rugosus CDC 945(T)= (ATCC BAA-974(T)).</title>
        <authorList>
            <person name="Earl A.M."/>
            <person name="Desjardins C.A."/>
            <person name="Fitzgerald M.G."/>
            <person name="Arachchi H.M."/>
            <person name="Zeng Q."/>
            <person name="Mehta T."/>
            <person name="Griggs A."/>
            <person name="Birren B.W."/>
            <person name="Toney N.C."/>
            <person name="Carr J."/>
            <person name="Posey J."/>
            <person name="Butler W.R."/>
        </authorList>
    </citation>
    <scope>NUCLEOTIDE SEQUENCE [LARGE SCALE GENOMIC DNA]</scope>
    <source>
        <strain evidence="12">ATCC BAA-974 / DSM 45345 / CCUG 50838 / CIP 108380 / JCM 13579 / CDC 945</strain>
    </source>
</reference>
<dbReference type="OrthoDB" id="9810350at2"/>
<dbReference type="STRING" id="679197.HMPREF9336_00965"/>
<dbReference type="InterPro" id="IPR019823">
    <property type="entry name" value="Mechanosensitive_channel_CS"/>
</dbReference>
<dbReference type="GO" id="GO:0008381">
    <property type="term" value="F:mechanosensitive monoatomic ion channel activity"/>
    <property type="evidence" value="ECO:0007669"/>
    <property type="project" value="UniProtKB-UniRule"/>
</dbReference>
<dbReference type="HOGENOM" id="CLU_095787_1_0_11"/>
<evidence type="ECO:0000256" key="6">
    <source>
        <dbReference type="ARBA" id="ARBA00022989"/>
    </source>
</evidence>
<feature type="transmembrane region" description="Helical" evidence="10">
    <location>
        <begin position="12"/>
        <end position="34"/>
    </location>
</feature>
<comment type="subunit">
    <text evidence="10">Homopentamer.</text>
</comment>
<evidence type="ECO:0000313" key="11">
    <source>
        <dbReference type="EMBL" id="EFV14191.2"/>
    </source>
</evidence>
<keyword evidence="7 10" id="KW-0406">Ion transport</keyword>
<comment type="function">
    <text evidence="10">Channel that opens in response to stretch forces in the membrane lipid bilayer. May participate in the regulation of osmotic pressure changes within the cell.</text>
</comment>
<dbReference type="AlphaFoldDB" id="E5XN95"/>
<dbReference type="RefSeq" id="WP_021030773.1">
    <property type="nucleotide sequence ID" value="NZ_KI391954.1"/>
</dbReference>
<accession>E5XN95</accession>
<keyword evidence="8 10" id="KW-0472">Membrane</keyword>
<dbReference type="Proteomes" id="UP000004816">
    <property type="component" value="Unassembled WGS sequence"/>
</dbReference>
<keyword evidence="12" id="KW-1185">Reference proteome</keyword>
<evidence type="ECO:0000256" key="3">
    <source>
        <dbReference type="ARBA" id="ARBA00022448"/>
    </source>
</evidence>